<protein>
    <recommendedName>
        <fullName evidence="5">SH3 domain protein</fullName>
    </recommendedName>
</protein>
<accession>E1YJ76</accession>
<feature type="signal peptide" evidence="3">
    <location>
        <begin position="1"/>
        <end position="24"/>
    </location>
</feature>
<evidence type="ECO:0000256" key="2">
    <source>
        <dbReference type="SAM" id="Phobius"/>
    </source>
</evidence>
<keyword evidence="2" id="KW-0812">Transmembrane</keyword>
<keyword evidence="2" id="KW-0472">Membrane</keyword>
<gene>
    <name evidence="4" type="ORF">N47_E48420</name>
</gene>
<keyword evidence="1" id="KW-0175">Coiled coil</keyword>
<keyword evidence="2" id="KW-1133">Transmembrane helix</keyword>
<reference evidence="4" key="1">
    <citation type="journal article" date="2011" name="Environ. Microbiol.">
        <title>Genomic insights into the metabolic potential of the polycyclic aromatic hydrocarbon degrading sulfate-reducing Deltaproteobacterium N47.</title>
        <authorList>
            <person name="Bergmann F."/>
            <person name="Selesi D."/>
            <person name="Weinmaier T."/>
            <person name="Tischler P."/>
            <person name="Rattei T."/>
            <person name="Meckenstock R.U."/>
        </authorList>
    </citation>
    <scope>NUCLEOTIDE SEQUENCE</scope>
</reference>
<feature type="transmembrane region" description="Helical" evidence="2">
    <location>
        <begin position="157"/>
        <end position="175"/>
    </location>
</feature>
<dbReference type="EMBL" id="FR695877">
    <property type="protein sequence ID" value="CBX31330.1"/>
    <property type="molecule type" value="Genomic_DNA"/>
</dbReference>
<feature type="coiled-coil region" evidence="1">
    <location>
        <begin position="73"/>
        <end position="100"/>
    </location>
</feature>
<evidence type="ECO:0008006" key="5">
    <source>
        <dbReference type="Google" id="ProtNLM"/>
    </source>
</evidence>
<organism evidence="4">
    <name type="scientific">uncultured Desulfobacterium sp</name>
    <dbReference type="NCBI Taxonomy" id="201089"/>
    <lineage>
        <taxon>Bacteria</taxon>
        <taxon>Pseudomonadati</taxon>
        <taxon>Thermodesulfobacteriota</taxon>
        <taxon>Desulfobacteria</taxon>
        <taxon>Desulfobacterales</taxon>
        <taxon>Desulfobacteriaceae</taxon>
        <taxon>Desulfobacterium</taxon>
        <taxon>environmental samples</taxon>
    </lineage>
</organism>
<name>E1YJ76_9BACT</name>
<feature type="coiled-coil region" evidence="1">
    <location>
        <begin position="125"/>
        <end position="152"/>
    </location>
</feature>
<evidence type="ECO:0000256" key="1">
    <source>
        <dbReference type="SAM" id="Coils"/>
    </source>
</evidence>
<sequence>MDFIVKCCIIIGSLLAFYTLPVQAETTFYRHKPEQIIYNGKSANSDLKDDNEFLKQRIYIASNETGNMPKSQINVLRAENAELNTEINQLNRELADSKYLLAISNKSLDKLKDTSDEYTELKTKHDETVLMLSNQNEKVDKLEDEITKLLRQQNIRWFFSGAAVFLLGFIIGYSARREKRRSLL</sequence>
<feature type="chain" id="PRO_5003155147" description="SH3 domain protein" evidence="3">
    <location>
        <begin position="25"/>
        <end position="184"/>
    </location>
</feature>
<keyword evidence="3" id="KW-0732">Signal</keyword>
<evidence type="ECO:0000313" key="4">
    <source>
        <dbReference type="EMBL" id="CBX31330.1"/>
    </source>
</evidence>
<dbReference type="AlphaFoldDB" id="E1YJ76"/>
<proteinExistence type="predicted"/>
<evidence type="ECO:0000256" key="3">
    <source>
        <dbReference type="SAM" id="SignalP"/>
    </source>
</evidence>